<keyword evidence="5" id="KW-0418">Kinase</keyword>
<keyword evidence="15" id="KW-1185">Reference proteome</keyword>
<feature type="domain" description="GHMP kinase N-terminal" evidence="10">
    <location>
        <begin position="103"/>
        <end position="190"/>
    </location>
</feature>
<sequence length="406" mass="44202">MASQIRPLGELIDEATTAFEKRFGSKPTIGARAPGRVNLIGEHTDYNDGFVFPMALPMVTVIVGNPTTSGVCRVETLSVSTDEPWYTEFSVDDIKPGKPKWCNYVKGVAAQMPGKLTSFDAVIVSSVPLGGGVSSSASVEVATYTFLEQICAEGADIPLIEKILKCQKAEHVFAGMPCGIMDQFISMMGKEGHALLIDCRSQIGRLVPMSNPDVVVLVTNSNVKHELTGSEYPTRRKQCETAAKVLGVTSLRDATELDLEATRERIEESEQAKKGEVDKETFCRVRHVITEIKRTDQASAALEMGDYERFGDYMVASHNSLRDDYEVSCKELDQLVEFALEMKDEGVYGSRMTGGGFGGCTVTLLKASAVDKVIKHMDTKYTASGRKATFFVCPPSDGASYLDLPA</sequence>
<dbReference type="InterPro" id="IPR019539">
    <property type="entry name" value="GalKase_N"/>
</dbReference>
<dbReference type="AlphaFoldDB" id="A0A2C9JWW3"/>
<dbReference type="EnsemblMetazoa" id="BGLB009330-RE">
    <property type="protein sequence ID" value="BGLB009330-PE"/>
    <property type="gene ID" value="BGLB009330"/>
</dbReference>
<reference evidence="16 17" key="2">
    <citation type="submission" date="2025-04" db="UniProtKB">
        <authorList>
            <consortium name="RefSeq"/>
        </authorList>
    </citation>
    <scope>IDENTIFICATION</scope>
</reference>
<dbReference type="Proteomes" id="UP001165740">
    <property type="component" value="Chromosome 13"/>
</dbReference>
<evidence type="ECO:0000256" key="2">
    <source>
        <dbReference type="ARBA" id="ARBA00022679"/>
    </source>
</evidence>
<dbReference type="PRINTS" id="PR00959">
    <property type="entry name" value="MEVGALKINASE"/>
</dbReference>
<dbReference type="Pfam" id="PF08544">
    <property type="entry name" value="GHMP_kinases_C"/>
    <property type="match status" value="1"/>
</dbReference>
<dbReference type="RefSeq" id="XP_013086798.1">
    <property type="nucleotide sequence ID" value="XM_013231344.2"/>
</dbReference>
<dbReference type="RefSeq" id="XP_013086799.1">
    <property type="nucleotide sequence ID" value="XM_013231345.2"/>
</dbReference>
<dbReference type="PANTHER" id="PTHR10457:SF7">
    <property type="entry name" value="GALACTOKINASE-RELATED"/>
    <property type="match status" value="1"/>
</dbReference>
<dbReference type="NCBIfam" id="TIGR00131">
    <property type="entry name" value="gal_kin"/>
    <property type="match status" value="1"/>
</dbReference>
<name>A0A2C9JWW3_BIOGL</name>
<dbReference type="InterPro" id="IPR000705">
    <property type="entry name" value="Galactokinase"/>
</dbReference>
<dbReference type="InterPro" id="IPR013750">
    <property type="entry name" value="GHMP_kinase_C_dom"/>
</dbReference>
<dbReference type="PIRSF" id="PIRSF000530">
    <property type="entry name" value="Galactokinase"/>
    <property type="match status" value="1"/>
</dbReference>
<keyword evidence="2" id="KW-0808">Transferase</keyword>
<evidence type="ECO:0000313" key="14">
    <source>
        <dbReference type="Proteomes" id="UP000076420"/>
    </source>
</evidence>
<evidence type="ECO:0000256" key="1">
    <source>
        <dbReference type="ARBA" id="ARBA00006566"/>
    </source>
</evidence>
<dbReference type="OrthoDB" id="275179at2759"/>
<dbReference type="GO" id="GO:0006012">
    <property type="term" value="P:galactose metabolic process"/>
    <property type="evidence" value="ECO:0007669"/>
    <property type="project" value="InterPro"/>
</dbReference>
<evidence type="ECO:0000259" key="11">
    <source>
        <dbReference type="Pfam" id="PF08544"/>
    </source>
</evidence>
<comment type="similarity">
    <text evidence="1">Belongs to the GHMP kinase family. GalK subfamily.</text>
</comment>
<evidence type="ECO:0000313" key="16">
    <source>
        <dbReference type="RefSeq" id="XP_013086797.1"/>
    </source>
</evidence>
<dbReference type="VEuPathDB" id="VectorBase:BGLAX_035987"/>
<dbReference type="PANTHER" id="PTHR10457">
    <property type="entry name" value="MEVALONATE KINASE/GALACTOKINASE"/>
    <property type="match status" value="1"/>
</dbReference>
<evidence type="ECO:0000256" key="8">
    <source>
        <dbReference type="ARBA" id="ARBA00023277"/>
    </source>
</evidence>
<dbReference type="SUPFAM" id="SSF54211">
    <property type="entry name" value="Ribosomal protein S5 domain 2-like"/>
    <property type="match status" value="1"/>
</dbReference>
<keyword evidence="9" id="KW-0175">Coiled coil</keyword>
<dbReference type="GO" id="GO:0005524">
    <property type="term" value="F:ATP binding"/>
    <property type="evidence" value="ECO:0007669"/>
    <property type="project" value="UniProtKB-KW"/>
</dbReference>
<gene>
    <name evidence="13" type="primary">106071277</name>
    <name evidence="16 17 18" type="synonym">LOC106071277</name>
</gene>
<evidence type="ECO:0000313" key="17">
    <source>
        <dbReference type="RefSeq" id="XP_013086798.1"/>
    </source>
</evidence>
<keyword evidence="3" id="KW-0479">Metal-binding</keyword>
<dbReference type="InterPro" id="IPR019741">
    <property type="entry name" value="Galactokinase_CS"/>
</dbReference>
<dbReference type="InterPro" id="IPR006204">
    <property type="entry name" value="GHMP_kinase_N_dom"/>
</dbReference>
<dbReference type="KEGG" id="bgt:106071277"/>
<dbReference type="Gene3D" id="3.30.70.890">
    <property type="entry name" value="GHMP kinase, C-terminal domain"/>
    <property type="match status" value="1"/>
</dbReference>
<evidence type="ECO:0000259" key="12">
    <source>
        <dbReference type="Pfam" id="PF10509"/>
    </source>
</evidence>
<evidence type="ECO:0000313" key="13">
    <source>
        <dbReference type="EnsemblMetazoa" id="BGLB009330-PC"/>
    </source>
</evidence>
<dbReference type="VEuPathDB" id="VectorBase:BGLB009330"/>
<dbReference type="GO" id="GO:0005829">
    <property type="term" value="C:cytosol"/>
    <property type="evidence" value="ECO:0007669"/>
    <property type="project" value="TreeGrafter"/>
</dbReference>
<evidence type="ECO:0000259" key="10">
    <source>
        <dbReference type="Pfam" id="PF00288"/>
    </source>
</evidence>
<dbReference type="FunFam" id="3.30.70.890:FF:000001">
    <property type="entry name" value="Galactokinase"/>
    <property type="match status" value="1"/>
</dbReference>
<feature type="domain" description="Galactokinase N-terminal" evidence="12">
    <location>
        <begin position="18"/>
        <end position="65"/>
    </location>
</feature>
<evidence type="ECO:0000313" key="18">
    <source>
        <dbReference type="RefSeq" id="XP_013086799.1"/>
    </source>
</evidence>
<protein>
    <submittedName>
        <fullName evidence="16 17">Galactokinase-like isoform X1</fullName>
    </submittedName>
</protein>
<dbReference type="InterPro" id="IPR006206">
    <property type="entry name" value="Mevalonate/galactokinase"/>
</dbReference>
<proteinExistence type="inferred from homology"/>
<evidence type="ECO:0000256" key="5">
    <source>
        <dbReference type="ARBA" id="ARBA00022777"/>
    </source>
</evidence>
<evidence type="ECO:0000256" key="6">
    <source>
        <dbReference type="ARBA" id="ARBA00022840"/>
    </source>
</evidence>
<dbReference type="OMA" id="VMPCAIN"/>
<dbReference type="PRINTS" id="PR00473">
    <property type="entry name" value="GALCTOKINASE"/>
</dbReference>
<evidence type="ECO:0000256" key="3">
    <source>
        <dbReference type="ARBA" id="ARBA00022723"/>
    </source>
</evidence>
<dbReference type="InterPro" id="IPR036554">
    <property type="entry name" value="GHMP_kinase_C_sf"/>
</dbReference>
<feature type="coiled-coil region" evidence="9">
    <location>
        <begin position="252"/>
        <end position="279"/>
    </location>
</feature>
<dbReference type="Proteomes" id="UP000076420">
    <property type="component" value="Unassembled WGS sequence"/>
</dbReference>
<dbReference type="SUPFAM" id="SSF55060">
    <property type="entry name" value="GHMP Kinase, C-terminal domain"/>
    <property type="match status" value="1"/>
</dbReference>
<dbReference type="PROSITE" id="PS00106">
    <property type="entry name" value="GALACTOKINASE"/>
    <property type="match status" value="1"/>
</dbReference>
<keyword evidence="4" id="KW-0547">Nucleotide-binding</keyword>
<dbReference type="FunFam" id="3.30.230.10:FF:000040">
    <property type="entry name" value="Galactokinase 1"/>
    <property type="match status" value="1"/>
</dbReference>
<keyword evidence="7" id="KW-0460">Magnesium</keyword>
<dbReference type="Gene3D" id="3.30.230.10">
    <property type="match status" value="1"/>
</dbReference>
<dbReference type="EnsemblMetazoa" id="BGLB009330-RC">
    <property type="protein sequence ID" value="BGLB009330-PC"/>
    <property type="gene ID" value="BGLB009330"/>
</dbReference>
<dbReference type="GeneID" id="106071277"/>
<evidence type="ECO:0000313" key="15">
    <source>
        <dbReference type="Proteomes" id="UP001165740"/>
    </source>
</evidence>
<dbReference type="EnsemblMetazoa" id="BGLB009330-RB">
    <property type="protein sequence ID" value="BGLB009330-PB"/>
    <property type="gene ID" value="BGLB009330"/>
</dbReference>
<keyword evidence="6" id="KW-0067">ATP-binding</keyword>
<reference evidence="13" key="1">
    <citation type="submission" date="2020-05" db="UniProtKB">
        <authorList>
            <consortium name="EnsemblMetazoa"/>
        </authorList>
    </citation>
    <scope>IDENTIFICATION</scope>
    <source>
        <strain evidence="13">BB02</strain>
    </source>
</reference>
<dbReference type="InterPro" id="IPR014721">
    <property type="entry name" value="Ribsml_uS5_D2-typ_fold_subgr"/>
</dbReference>
<evidence type="ECO:0000256" key="4">
    <source>
        <dbReference type="ARBA" id="ARBA00022741"/>
    </source>
</evidence>
<dbReference type="Pfam" id="PF10509">
    <property type="entry name" value="GalKase_gal_bdg"/>
    <property type="match status" value="1"/>
</dbReference>
<dbReference type="InterPro" id="IPR020568">
    <property type="entry name" value="Ribosomal_Su5_D2-typ_SF"/>
</dbReference>
<dbReference type="Pfam" id="PF00288">
    <property type="entry name" value="GHMP_kinases_N"/>
    <property type="match status" value="1"/>
</dbReference>
<evidence type="ECO:0000256" key="7">
    <source>
        <dbReference type="ARBA" id="ARBA00022842"/>
    </source>
</evidence>
<organism evidence="13 14">
    <name type="scientific">Biomphalaria glabrata</name>
    <name type="common">Bloodfluke planorb</name>
    <name type="synonym">Freshwater snail</name>
    <dbReference type="NCBI Taxonomy" id="6526"/>
    <lineage>
        <taxon>Eukaryota</taxon>
        <taxon>Metazoa</taxon>
        <taxon>Spiralia</taxon>
        <taxon>Lophotrochozoa</taxon>
        <taxon>Mollusca</taxon>
        <taxon>Gastropoda</taxon>
        <taxon>Heterobranchia</taxon>
        <taxon>Euthyneura</taxon>
        <taxon>Panpulmonata</taxon>
        <taxon>Hygrophila</taxon>
        <taxon>Lymnaeoidea</taxon>
        <taxon>Planorbidae</taxon>
        <taxon>Biomphalaria</taxon>
    </lineage>
</organism>
<evidence type="ECO:0000256" key="9">
    <source>
        <dbReference type="SAM" id="Coils"/>
    </source>
</evidence>
<dbReference type="STRING" id="6526.A0A2C9JWW3"/>
<dbReference type="GO" id="GO:0004335">
    <property type="term" value="F:galactokinase activity"/>
    <property type="evidence" value="ECO:0007669"/>
    <property type="project" value="InterPro"/>
</dbReference>
<dbReference type="RefSeq" id="XP_013086797.1">
    <property type="nucleotide sequence ID" value="XM_013231343.2"/>
</dbReference>
<accession>A0A2C9JWW3</accession>
<keyword evidence="8" id="KW-0119">Carbohydrate metabolism</keyword>
<dbReference type="GO" id="GO:0046872">
    <property type="term" value="F:metal ion binding"/>
    <property type="evidence" value="ECO:0007669"/>
    <property type="project" value="UniProtKB-KW"/>
</dbReference>
<feature type="domain" description="GHMP kinase C-terminal" evidence="11">
    <location>
        <begin position="300"/>
        <end position="381"/>
    </location>
</feature>